<dbReference type="GO" id="GO:0005507">
    <property type="term" value="F:copper ion binding"/>
    <property type="evidence" value="ECO:0007669"/>
    <property type="project" value="InterPro"/>
</dbReference>
<keyword evidence="7 17" id="KW-0812">Transmembrane</keyword>
<dbReference type="Gene3D" id="1.10.287.90">
    <property type="match status" value="1"/>
</dbReference>
<dbReference type="Gene3D" id="2.60.40.420">
    <property type="entry name" value="Cupredoxins - blue copper proteins"/>
    <property type="match status" value="1"/>
</dbReference>
<dbReference type="PANTHER" id="PTHR22888">
    <property type="entry name" value="CYTOCHROME C OXIDASE, SUBUNIT II"/>
    <property type="match status" value="1"/>
</dbReference>
<evidence type="ECO:0000256" key="9">
    <source>
        <dbReference type="ARBA" id="ARBA00022967"/>
    </source>
</evidence>
<evidence type="ECO:0000256" key="16">
    <source>
        <dbReference type="ARBA" id="ARBA00047816"/>
    </source>
</evidence>
<evidence type="ECO:0000313" key="19">
    <source>
        <dbReference type="EMBL" id="TFZ04256.1"/>
    </source>
</evidence>
<dbReference type="Proteomes" id="UP000297564">
    <property type="component" value="Unassembled WGS sequence"/>
</dbReference>
<organism evidence="19 20">
    <name type="scientific">Ramlibacter rhizophilus</name>
    <dbReference type="NCBI Taxonomy" id="1781167"/>
    <lineage>
        <taxon>Bacteria</taxon>
        <taxon>Pseudomonadati</taxon>
        <taxon>Pseudomonadota</taxon>
        <taxon>Betaproteobacteria</taxon>
        <taxon>Burkholderiales</taxon>
        <taxon>Comamonadaceae</taxon>
        <taxon>Ramlibacter</taxon>
    </lineage>
</organism>
<evidence type="ECO:0000256" key="6">
    <source>
        <dbReference type="ARBA" id="ARBA00022660"/>
    </source>
</evidence>
<comment type="similarity">
    <text evidence="3">Belongs to the cytochrome c oxidase subunit 2 family.</text>
</comment>
<comment type="subcellular location">
    <subcellularLocation>
        <location evidence="1">Membrane</location>
        <topology evidence="1">Multi-pass membrane protein</topology>
    </subcellularLocation>
    <subcellularLocation>
        <location evidence="2">Periplasm</location>
    </subcellularLocation>
</comment>
<evidence type="ECO:0000256" key="1">
    <source>
        <dbReference type="ARBA" id="ARBA00004141"/>
    </source>
</evidence>
<keyword evidence="5" id="KW-0813">Transport</keyword>
<dbReference type="AlphaFoldDB" id="A0A4Z0BY55"/>
<dbReference type="GO" id="GO:0042597">
    <property type="term" value="C:periplasmic space"/>
    <property type="evidence" value="ECO:0007669"/>
    <property type="project" value="UniProtKB-SubCell"/>
</dbReference>
<evidence type="ECO:0000256" key="15">
    <source>
        <dbReference type="ARBA" id="ARBA00031399"/>
    </source>
</evidence>
<comment type="function">
    <text evidence="14">Subunits I and II form the functional core of the enzyme complex. Electrons originating in cytochrome c are transferred via heme a and Cu(A) to the binuclear center formed by heme a3 and Cu(B).</text>
</comment>
<dbReference type="PANTHER" id="PTHR22888:SF9">
    <property type="entry name" value="CYTOCHROME C OXIDASE SUBUNIT 2"/>
    <property type="match status" value="1"/>
</dbReference>
<proteinExistence type="inferred from homology"/>
<keyword evidence="8" id="KW-0479">Metal-binding</keyword>
<name>A0A4Z0BY55_9BURK</name>
<keyword evidence="13 17" id="KW-0472">Membrane</keyword>
<comment type="caution">
    <text evidence="19">The sequence shown here is derived from an EMBL/GenBank/DDBJ whole genome shotgun (WGS) entry which is preliminary data.</text>
</comment>
<dbReference type="InterPro" id="IPR045187">
    <property type="entry name" value="CcO_II"/>
</dbReference>
<dbReference type="Pfam" id="PF00116">
    <property type="entry name" value="COX2"/>
    <property type="match status" value="1"/>
</dbReference>
<dbReference type="InterPro" id="IPR014222">
    <property type="entry name" value="Cyt_c_oxidase_su2"/>
</dbReference>
<keyword evidence="10" id="KW-0249">Electron transport</keyword>
<dbReference type="SUPFAM" id="SSF49503">
    <property type="entry name" value="Cupredoxins"/>
    <property type="match status" value="1"/>
</dbReference>
<dbReference type="OrthoDB" id="9773456at2"/>
<evidence type="ECO:0000256" key="8">
    <source>
        <dbReference type="ARBA" id="ARBA00022723"/>
    </source>
</evidence>
<evidence type="ECO:0000256" key="5">
    <source>
        <dbReference type="ARBA" id="ARBA00022448"/>
    </source>
</evidence>
<dbReference type="InterPro" id="IPR036257">
    <property type="entry name" value="Cyt_c_oxidase_su2_TM_sf"/>
</dbReference>
<evidence type="ECO:0000259" key="18">
    <source>
        <dbReference type="PROSITE" id="PS50857"/>
    </source>
</evidence>
<dbReference type="GO" id="GO:0016491">
    <property type="term" value="F:oxidoreductase activity"/>
    <property type="evidence" value="ECO:0007669"/>
    <property type="project" value="UniProtKB-KW"/>
</dbReference>
<dbReference type="PROSITE" id="PS50857">
    <property type="entry name" value="COX2_CUA"/>
    <property type="match status" value="1"/>
</dbReference>
<dbReference type="InterPro" id="IPR008972">
    <property type="entry name" value="Cupredoxin"/>
</dbReference>
<dbReference type="EMBL" id="SMLL01000001">
    <property type="protein sequence ID" value="TFZ04256.1"/>
    <property type="molecule type" value="Genomic_DNA"/>
</dbReference>
<accession>A0A4Z0BY55</accession>
<dbReference type="GO" id="GO:0042773">
    <property type="term" value="P:ATP synthesis coupled electron transport"/>
    <property type="evidence" value="ECO:0007669"/>
    <property type="project" value="TreeGrafter"/>
</dbReference>
<dbReference type="InterPro" id="IPR001505">
    <property type="entry name" value="Copper_CuA"/>
</dbReference>
<dbReference type="RefSeq" id="WP_135283137.1">
    <property type="nucleotide sequence ID" value="NZ_SMLL01000001.1"/>
</dbReference>
<keyword evidence="19" id="KW-0560">Oxidoreductase</keyword>
<evidence type="ECO:0000256" key="11">
    <source>
        <dbReference type="ARBA" id="ARBA00022989"/>
    </source>
</evidence>
<dbReference type="GO" id="GO:0016020">
    <property type="term" value="C:membrane"/>
    <property type="evidence" value="ECO:0007669"/>
    <property type="project" value="UniProtKB-SubCell"/>
</dbReference>
<feature type="transmembrane region" description="Helical" evidence="17">
    <location>
        <begin position="33"/>
        <end position="54"/>
    </location>
</feature>
<keyword evidence="20" id="KW-1185">Reference proteome</keyword>
<dbReference type="PROSITE" id="PS00078">
    <property type="entry name" value="COX2"/>
    <property type="match status" value="1"/>
</dbReference>
<comment type="catalytic activity">
    <reaction evidence="16">
        <text>4 Fe(II)-[cytochrome c] + O2 + 8 H(+)(in) = 4 Fe(III)-[cytochrome c] + 2 H2O + 4 H(+)(out)</text>
        <dbReference type="Rhea" id="RHEA:11436"/>
        <dbReference type="Rhea" id="RHEA-COMP:10350"/>
        <dbReference type="Rhea" id="RHEA-COMP:14399"/>
        <dbReference type="ChEBI" id="CHEBI:15377"/>
        <dbReference type="ChEBI" id="CHEBI:15378"/>
        <dbReference type="ChEBI" id="CHEBI:15379"/>
        <dbReference type="ChEBI" id="CHEBI:29033"/>
        <dbReference type="ChEBI" id="CHEBI:29034"/>
        <dbReference type="EC" id="7.1.1.9"/>
    </reaction>
</comment>
<dbReference type="GO" id="GO:0004129">
    <property type="term" value="F:cytochrome-c oxidase activity"/>
    <property type="evidence" value="ECO:0007669"/>
    <property type="project" value="UniProtKB-EC"/>
</dbReference>
<evidence type="ECO:0000256" key="12">
    <source>
        <dbReference type="ARBA" id="ARBA00023008"/>
    </source>
</evidence>
<evidence type="ECO:0000256" key="7">
    <source>
        <dbReference type="ARBA" id="ARBA00022692"/>
    </source>
</evidence>
<dbReference type="NCBIfam" id="TIGR02866">
    <property type="entry name" value="CoxB"/>
    <property type="match status" value="1"/>
</dbReference>
<sequence>MGAGPALMGLAGCAGPLSALAPAGPSAEAIAQVWWWMLGVSTLVLLGVLLLWLWAMRSRRNHAQDDAQRSGQRWIIGGGVALPGVAILALLVFGTPAGRHQIAWPRGAGEPAPLEIHVSASRWEWHLVYPEAGVRIRNELRLPVGRDVDLHVSSRDVIHSFWIPRLGGKLDALPGRVQVLRLRADEAGTFLGQCAEFCGLGHAHMKFAVHAMEPARFEAWLVEARGTQEAAR</sequence>
<protein>
    <recommendedName>
        <fullName evidence="4">cytochrome-c oxidase</fullName>
        <ecNumber evidence="4">7.1.1.9</ecNumber>
    </recommendedName>
    <alternativeName>
        <fullName evidence="15">Cytochrome aa3 subunit 2</fullName>
    </alternativeName>
</protein>
<feature type="transmembrane region" description="Helical" evidence="17">
    <location>
        <begin position="74"/>
        <end position="93"/>
    </location>
</feature>
<evidence type="ECO:0000256" key="17">
    <source>
        <dbReference type="SAM" id="Phobius"/>
    </source>
</evidence>
<evidence type="ECO:0000256" key="2">
    <source>
        <dbReference type="ARBA" id="ARBA00004418"/>
    </source>
</evidence>
<keyword evidence="6" id="KW-0679">Respiratory chain</keyword>
<reference evidence="19 20" key="1">
    <citation type="submission" date="2019-03" db="EMBL/GenBank/DDBJ databases">
        <title>Ramlibacter rhizophilus CCTCC AB2015357, whole genome shotgun sequence.</title>
        <authorList>
            <person name="Zhang X."/>
            <person name="Feng G."/>
            <person name="Zhu H."/>
        </authorList>
    </citation>
    <scope>NUCLEOTIDE SEQUENCE [LARGE SCALE GENOMIC DNA]</scope>
    <source>
        <strain evidence="19 20">CCTCC AB2015357</strain>
    </source>
</reference>
<evidence type="ECO:0000256" key="4">
    <source>
        <dbReference type="ARBA" id="ARBA00012949"/>
    </source>
</evidence>
<keyword evidence="11 17" id="KW-1133">Transmembrane helix</keyword>
<evidence type="ECO:0000313" key="20">
    <source>
        <dbReference type="Proteomes" id="UP000297564"/>
    </source>
</evidence>
<evidence type="ECO:0000256" key="14">
    <source>
        <dbReference type="ARBA" id="ARBA00024688"/>
    </source>
</evidence>
<evidence type="ECO:0000256" key="3">
    <source>
        <dbReference type="ARBA" id="ARBA00007866"/>
    </source>
</evidence>
<evidence type="ECO:0000256" key="10">
    <source>
        <dbReference type="ARBA" id="ARBA00022982"/>
    </source>
</evidence>
<evidence type="ECO:0000256" key="13">
    <source>
        <dbReference type="ARBA" id="ARBA00023136"/>
    </source>
</evidence>
<keyword evidence="12" id="KW-0186">Copper</keyword>
<gene>
    <name evidence="19" type="primary">coxB</name>
    <name evidence="19" type="ORF">EZ242_00400</name>
</gene>
<keyword evidence="9" id="KW-1278">Translocase</keyword>
<feature type="domain" description="Cytochrome oxidase subunit II copper A binding" evidence="18">
    <location>
        <begin position="111"/>
        <end position="223"/>
    </location>
</feature>
<dbReference type="InterPro" id="IPR002429">
    <property type="entry name" value="CcO_II-like_C"/>
</dbReference>
<dbReference type="EC" id="7.1.1.9" evidence="4"/>